<dbReference type="CDD" id="cd07302">
    <property type="entry name" value="CHD"/>
    <property type="match status" value="1"/>
</dbReference>
<keyword evidence="1" id="KW-0812">Transmembrane</keyword>
<dbReference type="RefSeq" id="WP_346822858.1">
    <property type="nucleotide sequence ID" value="NZ_JBDKWZ010000011.1"/>
</dbReference>
<dbReference type="InterPro" id="IPR001054">
    <property type="entry name" value="A/G_cyclase"/>
</dbReference>
<sequence length="356" mass="41561">MIGKRYIQFLSFTITTWLVFFVSFQVTLSLILQDFDNLSDALLFLLIVSFPSAFLSGFLIETLDYIILDYKLFRNAYFTKIFIKSILHVSIFLFIVYKVAYFFVDIALYYGIKPINAFTYVFTTNSGLILLIVYSYLISFLINFLRQINEQLGHKTLLFFLIGKYRKPVEDNRIFLFLDLNDSTTLAEEMGHYQYSSLIQDCFKDLTTLIISHKAEVYQYVGDQVVLHWKNTPENKSHMIALFFDFEDELKKRKMYYMSKYNIQPSFKAGADIGLVMISEVGEIKKMIAYHGDVLNVAARIEGLCNKMKKSFLVSEHLFDSGFTTSVDINITYIAQKLLKGKREKLNVYSIERFLH</sequence>
<keyword evidence="1" id="KW-0472">Membrane</keyword>
<proteinExistence type="predicted"/>
<dbReference type="GO" id="GO:0035556">
    <property type="term" value="P:intracellular signal transduction"/>
    <property type="evidence" value="ECO:0007669"/>
    <property type="project" value="InterPro"/>
</dbReference>
<dbReference type="EC" id="4.6.1.-" evidence="3"/>
<dbReference type="GO" id="GO:0009190">
    <property type="term" value="P:cyclic nucleotide biosynthetic process"/>
    <property type="evidence" value="ECO:0007669"/>
    <property type="project" value="InterPro"/>
</dbReference>
<evidence type="ECO:0000259" key="2">
    <source>
        <dbReference type="PROSITE" id="PS50125"/>
    </source>
</evidence>
<feature type="domain" description="Guanylate cyclase" evidence="2">
    <location>
        <begin position="174"/>
        <end position="302"/>
    </location>
</feature>
<feature type="transmembrane region" description="Helical" evidence="1">
    <location>
        <begin position="44"/>
        <end position="68"/>
    </location>
</feature>
<reference evidence="3 4" key="1">
    <citation type="submission" date="2024-04" db="EMBL/GenBank/DDBJ databases">
        <title>Novel genus in family Flammeovirgaceae.</title>
        <authorList>
            <person name="Nguyen T.H."/>
            <person name="Vuong T.Q."/>
            <person name="Le H."/>
            <person name="Kim S.-G."/>
        </authorList>
    </citation>
    <scope>NUCLEOTIDE SEQUENCE [LARGE SCALE GENOMIC DNA]</scope>
    <source>
        <strain evidence="3 4">JCM 23209</strain>
    </source>
</reference>
<keyword evidence="1" id="KW-1133">Transmembrane helix</keyword>
<dbReference type="AlphaFoldDB" id="A0AAW9RYQ9"/>
<keyword evidence="3" id="KW-0456">Lyase</keyword>
<evidence type="ECO:0000313" key="3">
    <source>
        <dbReference type="EMBL" id="MEN7550049.1"/>
    </source>
</evidence>
<dbReference type="InterPro" id="IPR029787">
    <property type="entry name" value="Nucleotide_cyclase"/>
</dbReference>
<dbReference type="PROSITE" id="PS50125">
    <property type="entry name" value="GUANYLATE_CYCLASE_2"/>
    <property type="match status" value="1"/>
</dbReference>
<dbReference type="GO" id="GO:0004016">
    <property type="term" value="F:adenylate cyclase activity"/>
    <property type="evidence" value="ECO:0007669"/>
    <property type="project" value="UniProtKB-ARBA"/>
</dbReference>
<evidence type="ECO:0000313" key="4">
    <source>
        <dbReference type="Proteomes" id="UP001403385"/>
    </source>
</evidence>
<comment type="caution">
    <text evidence="3">The sequence shown here is derived from an EMBL/GenBank/DDBJ whole genome shotgun (WGS) entry which is preliminary data.</text>
</comment>
<dbReference type="SUPFAM" id="SSF55073">
    <property type="entry name" value="Nucleotide cyclase"/>
    <property type="match status" value="1"/>
</dbReference>
<gene>
    <name evidence="3" type="ORF">AAG747_19150</name>
</gene>
<keyword evidence="4" id="KW-1185">Reference proteome</keyword>
<evidence type="ECO:0000256" key="1">
    <source>
        <dbReference type="SAM" id="Phobius"/>
    </source>
</evidence>
<name>A0AAW9RYQ9_9BACT</name>
<organism evidence="3 4">
    <name type="scientific">Rapidithrix thailandica</name>
    <dbReference type="NCBI Taxonomy" id="413964"/>
    <lineage>
        <taxon>Bacteria</taxon>
        <taxon>Pseudomonadati</taxon>
        <taxon>Bacteroidota</taxon>
        <taxon>Cytophagia</taxon>
        <taxon>Cytophagales</taxon>
        <taxon>Flammeovirgaceae</taxon>
        <taxon>Rapidithrix</taxon>
    </lineage>
</organism>
<feature type="transmembrane region" description="Helical" evidence="1">
    <location>
        <begin position="118"/>
        <end position="145"/>
    </location>
</feature>
<feature type="transmembrane region" description="Helical" evidence="1">
    <location>
        <begin position="12"/>
        <end position="32"/>
    </location>
</feature>
<protein>
    <submittedName>
        <fullName evidence="3">Adenylate/guanylate cyclase domain-containing protein</fullName>
        <ecNumber evidence="3">4.6.1.-</ecNumber>
    </submittedName>
</protein>
<dbReference type="EMBL" id="JBDKWZ010000011">
    <property type="protein sequence ID" value="MEN7550049.1"/>
    <property type="molecule type" value="Genomic_DNA"/>
</dbReference>
<dbReference type="Gene3D" id="3.30.70.1230">
    <property type="entry name" value="Nucleotide cyclase"/>
    <property type="match status" value="1"/>
</dbReference>
<dbReference type="Pfam" id="PF00211">
    <property type="entry name" value="Guanylate_cyc"/>
    <property type="match status" value="1"/>
</dbReference>
<dbReference type="Proteomes" id="UP001403385">
    <property type="component" value="Unassembled WGS sequence"/>
</dbReference>
<feature type="transmembrane region" description="Helical" evidence="1">
    <location>
        <begin position="89"/>
        <end position="112"/>
    </location>
</feature>
<accession>A0AAW9RYQ9</accession>